<dbReference type="PANTHER" id="PTHR30185:SF16">
    <property type="entry name" value="PROTEIN GLCT"/>
    <property type="match status" value="1"/>
</dbReference>
<dbReference type="AlphaFoldDB" id="A0A0L9YBM2"/>
<dbReference type="PROSITE" id="PS51372">
    <property type="entry name" value="PRD_2"/>
    <property type="match status" value="2"/>
</dbReference>
<dbReference type="EMBL" id="SXFB01000012">
    <property type="protein sequence ID" value="NFV27191.1"/>
    <property type="molecule type" value="Genomic_DNA"/>
</dbReference>
<evidence type="ECO:0000313" key="3">
    <source>
        <dbReference type="EMBL" id="NFF88728.1"/>
    </source>
</evidence>
<dbReference type="SUPFAM" id="SSF63520">
    <property type="entry name" value="PTS-regulatory domain, PRD"/>
    <property type="match status" value="2"/>
</dbReference>
<evidence type="ECO:0000313" key="7">
    <source>
        <dbReference type="Proteomes" id="UP000476820"/>
    </source>
</evidence>
<dbReference type="InterPro" id="IPR004341">
    <property type="entry name" value="CAT_RNA-bd_dom"/>
</dbReference>
<evidence type="ECO:0000313" key="4">
    <source>
        <dbReference type="EMBL" id="NFN35371.1"/>
    </source>
</evidence>
<dbReference type="PANTHER" id="PTHR30185">
    <property type="entry name" value="CRYPTIC BETA-GLUCOSIDE BGL OPERON ANTITERMINATOR"/>
    <property type="match status" value="1"/>
</dbReference>
<protein>
    <submittedName>
        <fullName evidence="3">PRD domain-containing protein</fullName>
    </submittedName>
</protein>
<dbReference type="Proteomes" id="UP000476820">
    <property type="component" value="Unassembled WGS sequence"/>
</dbReference>
<dbReference type="SMART" id="SM01061">
    <property type="entry name" value="CAT_RBD"/>
    <property type="match status" value="1"/>
</dbReference>
<name>A0A0L9YBM2_CLOBO</name>
<evidence type="ECO:0000313" key="8">
    <source>
        <dbReference type="Proteomes" id="UP000486903"/>
    </source>
</evidence>
<dbReference type="InterPro" id="IPR011608">
    <property type="entry name" value="PRD"/>
</dbReference>
<evidence type="ECO:0000259" key="2">
    <source>
        <dbReference type="PROSITE" id="PS51372"/>
    </source>
</evidence>
<dbReference type="OrthoDB" id="9813552at2"/>
<dbReference type="Proteomes" id="UP000486903">
    <property type="component" value="Unassembled WGS sequence"/>
</dbReference>
<dbReference type="EMBL" id="SWVK01000011">
    <property type="protein sequence ID" value="NFN35371.1"/>
    <property type="molecule type" value="Genomic_DNA"/>
</dbReference>
<dbReference type="InterPro" id="IPR050661">
    <property type="entry name" value="BglG_antiterminators"/>
</dbReference>
<sequence>MTIILNKSEVVSKVFNNNIVLVDSSDKEKILFAKGIGFGKKPGHVIPENTEIEKVFTIENKENIKSLQGMIEKIDDEFFAVCEEAIYEISKQLNEELNEHIHIGLIDHLFFAVKRMKNNEQIENPFLIETETLYSEEFRLAKIVAERVSKYSNVFIPDGEVAFIALHIHSSLNNGKLSNTIKNTYLSSTIAEYVEDRLGIKINKRSLDYARFCTHIKFALQRIMDNTSVHNDLSRIIKKTYKESYSISQGIAKIIEEEFKVKVTKDEIAFLTIHVERFKVSKIN</sequence>
<accession>A0A0L9YBM2</accession>
<keyword evidence="1" id="KW-0677">Repeat</keyword>
<dbReference type="SUPFAM" id="SSF50151">
    <property type="entry name" value="SacY-like RNA-binding domain"/>
    <property type="match status" value="1"/>
</dbReference>
<dbReference type="Gene3D" id="2.30.24.10">
    <property type="entry name" value="CAT RNA-binding domain"/>
    <property type="match status" value="1"/>
</dbReference>
<dbReference type="Gene3D" id="1.20.58.1950">
    <property type="match status" value="1"/>
</dbReference>
<dbReference type="GO" id="GO:0006355">
    <property type="term" value="P:regulation of DNA-templated transcription"/>
    <property type="evidence" value="ECO:0007669"/>
    <property type="project" value="InterPro"/>
</dbReference>
<dbReference type="EMBL" id="SWOV01000038">
    <property type="protein sequence ID" value="NFF88728.1"/>
    <property type="molecule type" value="Genomic_DNA"/>
</dbReference>
<comment type="caution">
    <text evidence="3">The sequence shown here is derived from an EMBL/GenBank/DDBJ whole genome shotgun (WGS) entry which is preliminary data.</text>
</comment>
<dbReference type="Proteomes" id="UP000473681">
    <property type="component" value="Unassembled WGS sequence"/>
</dbReference>
<dbReference type="InterPro" id="IPR036650">
    <property type="entry name" value="CAT_RNA-bd_dom_sf"/>
</dbReference>
<evidence type="ECO:0000256" key="1">
    <source>
        <dbReference type="ARBA" id="ARBA00022737"/>
    </source>
</evidence>
<reference evidence="6 7" key="1">
    <citation type="submission" date="2019-04" db="EMBL/GenBank/DDBJ databases">
        <title>Genome sequencing of Clostridium botulinum Groups I-IV and Clostridium butyricum.</title>
        <authorList>
            <person name="Brunt J."/>
            <person name="Van Vliet A.H.M."/>
            <person name="Stringer S.C."/>
            <person name="Carter A.T."/>
            <person name="Peck M.W."/>
        </authorList>
    </citation>
    <scope>NUCLEOTIDE SEQUENCE [LARGE SCALE GENOMIC DNA]</scope>
    <source>
        <strain evidence="3 7">1605</strain>
        <strain evidence="5 8">BL81</strain>
        <strain evidence="4 6">CB-K-33E</strain>
    </source>
</reference>
<feature type="domain" description="PRD" evidence="2">
    <location>
        <begin position="179"/>
        <end position="284"/>
    </location>
</feature>
<evidence type="ECO:0000313" key="6">
    <source>
        <dbReference type="Proteomes" id="UP000473681"/>
    </source>
</evidence>
<dbReference type="Gene3D" id="1.10.1790.10">
    <property type="entry name" value="PRD domain"/>
    <property type="match status" value="1"/>
</dbReference>
<dbReference type="Pfam" id="PF00874">
    <property type="entry name" value="PRD"/>
    <property type="match status" value="2"/>
</dbReference>
<organism evidence="3 7">
    <name type="scientific">Clostridium botulinum</name>
    <dbReference type="NCBI Taxonomy" id="1491"/>
    <lineage>
        <taxon>Bacteria</taxon>
        <taxon>Bacillati</taxon>
        <taxon>Bacillota</taxon>
        <taxon>Clostridia</taxon>
        <taxon>Eubacteriales</taxon>
        <taxon>Clostridiaceae</taxon>
        <taxon>Clostridium</taxon>
    </lineage>
</organism>
<feature type="domain" description="PRD" evidence="2">
    <location>
        <begin position="73"/>
        <end position="178"/>
    </location>
</feature>
<dbReference type="GO" id="GO:0003723">
    <property type="term" value="F:RNA binding"/>
    <property type="evidence" value="ECO:0007669"/>
    <property type="project" value="InterPro"/>
</dbReference>
<evidence type="ECO:0000313" key="5">
    <source>
        <dbReference type="EMBL" id="NFV27191.1"/>
    </source>
</evidence>
<proteinExistence type="predicted"/>
<dbReference type="Gene3D" id="1.20.890.100">
    <property type="match status" value="1"/>
</dbReference>
<dbReference type="NCBIfam" id="NF047357">
    <property type="entry name" value="antiterm_GlcT"/>
    <property type="match status" value="1"/>
</dbReference>
<gene>
    <name evidence="3" type="ORF">FC774_12760</name>
    <name evidence="4" type="ORF">FDB51_09545</name>
    <name evidence="5" type="ORF">FDG31_13615</name>
</gene>
<dbReference type="InterPro" id="IPR036634">
    <property type="entry name" value="PRD_sf"/>
</dbReference>
<dbReference type="Pfam" id="PF03123">
    <property type="entry name" value="CAT_RBD"/>
    <property type="match status" value="1"/>
</dbReference>
<dbReference type="RefSeq" id="WP_004443217.1">
    <property type="nucleotide sequence ID" value="NZ_JACBBA010000008.1"/>
</dbReference>